<dbReference type="Proteomes" id="UP000435304">
    <property type="component" value="Unassembled WGS sequence"/>
</dbReference>
<dbReference type="AlphaFoldDB" id="A0A6A9V1S8"/>
<sequence length="288" mass="30590">MRPLPGPTWPVRTAVRLTGAALTRLQRRPVAVEARLVHALQLTWAVPPGPARALLPAGLGLDTHRGTDGREWALLAATVAEVEALRPRGTPRSAGRPRHVTVDYRLFATLAVRRGRTVRGMLALAGQSDDPLAVLGANLTSRGGRRRVDARVERTPRRLRISVGSGDGSADLEVVADLDGTARPGTDALPERSVFAGPRTARRFGPLPRTFLPDPAGVVVVEAAPDLPPPAAVAVAVPRATFLEHGPLAGVEHRLSAAFLSVDVDQTWGPGRLHLPTGPDPLETYIGM</sequence>
<proteinExistence type="predicted"/>
<dbReference type="RefSeq" id="WP_156611828.1">
    <property type="nucleotide sequence ID" value="NZ_WPCU01000010.1"/>
</dbReference>
<evidence type="ECO:0000313" key="1">
    <source>
        <dbReference type="EMBL" id="MVA77566.1"/>
    </source>
</evidence>
<evidence type="ECO:0008006" key="3">
    <source>
        <dbReference type="Google" id="ProtNLM"/>
    </source>
</evidence>
<organism evidence="1 2">
    <name type="scientific">Auraticoccus cholistanensis</name>
    <dbReference type="NCBI Taxonomy" id="2656650"/>
    <lineage>
        <taxon>Bacteria</taxon>
        <taxon>Bacillati</taxon>
        <taxon>Actinomycetota</taxon>
        <taxon>Actinomycetes</taxon>
        <taxon>Propionibacteriales</taxon>
        <taxon>Propionibacteriaceae</taxon>
        <taxon>Auraticoccus</taxon>
    </lineage>
</organism>
<dbReference type="EMBL" id="WPCU01000010">
    <property type="protein sequence ID" value="MVA77566.1"/>
    <property type="molecule type" value="Genomic_DNA"/>
</dbReference>
<reference evidence="1 2" key="1">
    <citation type="submission" date="2019-12" db="EMBL/GenBank/DDBJ databases">
        <title>Auraticoccus cholistani sp. nov., an actinomycete isolated from soil of Cholistan desert.</title>
        <authorList>
            <person name="Cheema M.T."/>
        </authorList>
    </citation>
    <scope>NUCLEOTIDE SEQUENCE [LARGE SCALE GENOMIC DNA]</scope>
    <source>
        <strain evidence="1 2">F435</strain>
    </source>
</reference>
<accession>A0A6A9V1S8</accession>
<gene>
    <name evidence="1" type="ORF">GC722_16300</name>
</gene>
<protein>
    <recommendedName>
        <fullName evidence="3">Acetoacetate decarboxylase</fullName>
    </recommendedName>
</protein>
<evidence type="ECO:0000313" key="2">
    <source>
        <dbReference type="Proteomes" id="UP000435304"/>
    </source>
</evidence>
<comment type="caution">
    <text evidence="1">The sequence shown here is derived from an EMBL/GenBank/DDBJ whole genome shotgun (WGS) entry which is preliminary data.</text>
</comment>
<name>A0A6A9V1S8_9ACTN</name>
<dbReference type="InterPro" id="IPR018644">
    <property type="entry name" value="DUF2071"/>
</dbReference>
<keyword evidence="2" id="KW-1185">Reference proteome</keyword>
<dbReference type="Pfam" id="PF09844">
    <property type="entry name" value="DUF2071"/>
    <property type="match status" value="1"/>
</dbReference>